<dbReference type="SUPFAM" id="SSF109854">
    <property type="entry name" value="DinB/YfiT-like putative metalloenzymes"/>
    <property type="match status" value="1"/>
</dbReference>
<dbReference type="SUPFAM" id="SSF50156">
    <property type="entry name" value="PDZ domain-like"/>
    <property type="match status" value="1"/>
</dbReference>
<dbReference type="InterPro" id="IPR036034">
    <property type="entry name" value="PDZ_sf"/>
</dbReference>
<gene>
    <name evidence="2" type="ORF">ACFOSB_22055</name>
</gene>
<evidence type="ECO:0000313" key="2">
    <source>
        <dbReference type="EMBL" id="MFC3835557.1"/>
    </source>
</evidence>
<evidence type="ECO:0000313" key="3">
    <source>
        <dbReference type="Proteomes" id="UP001595803"/>
    </source>
</evidence>
<dbReference type="InterPro" id="IPR041489">
    <property type="entry name" value="PDZ_6"/>
</dbReference>
<dbReference type="PROSITE" id="PS50106">
    <property type="entry name" value="PDZ"/>
    <property type="match status" value="1"/>
</dbReference>
<comment type="caution">
    <text evidence="2">The sequence shown here is derived from an EMBL/GenBank/DDBJ whole genome shotgun (WGS) entry which is preliminary data.</text>
</comment>
<dbReference type="EMBL" id="JBHRZG010000024">
    <property type="protein sequence ID" value="MFC3835557.1"/>
    <property type="molecule type" value="Genomic_DNA"/>
</dbReference>
<dbReference type="Pfam" id="PF17820">
    <property type="entry name" value="PDZ_6"/>
    <property type="match status" value="1"/>
</dbReference>
<evidence type="ECO:0000259" key="1">
    <source>
        <dbReference type="PROSITE" id="PS50106"/>
    </source>
</evidence>
<dbReference type="Pfam" id="PF04978">
    <property type="entry name" value="MST"/>
    <property type="match status" value="1"/>
</dbReference>
<dbReference type="Gene3D" id="2.30.42.10">
    <property type="match status" value="1"/>
</dbReference>
<keyword evidence="3" id="KW-1185">Reference proteome</keyword>
<organism evidence="2 3">
    <name type="scientific">Deinococcus rufus</name>
    <dbReference type="NCBI Taxonomy" id="2136097"/>
    <lineage>
        <taxon>Bacteria</taxon>
        <taxon>Thermotogati</taxon>
        <taxon>Deinococcota</taxon>
        <taxon>Deinococci</taxon>
        <taxon>Deinococcales</taxon>
        <taxon>Deinococcaceae</taxon>
        <taxon>Deinococcus</taxon>
    </lineage>
</organism>
<accession>A0ABV7ZDV9</accession>
<name>A0ABV7ZDV9_9DEIO</name>
<proteinExistence type="predicted"/>
<dbReference type="SMART" id="SM00228">
    <property type="entry name" value="PDZ"/>
    <property type="match status" value="1"/>
</dbReference>
<protein>
    <submittedName>
        <fullName evidence="2">DUF664 domain-containing protein</fullName>
    </submittedName>
</protein>
<reference evidence="3" key="1">
    <citation type="journal article" date="2019" name="Int. J. Syst. Evol. Microbiol.">
        <title>The Global Catalogue of Microorganisms (GCM) 10K type strain sequencing project: providing services to taxonomists for standard genome sequencing and annotation.</title>
        <authorList>
            <consortium name="The Broad Institute Genomics Platform"/>
            <consortium name="The Broad Institute Genome Sequencing Center for Infectious Disease"/>
            <person name="Wu L."/>
            <person name="Ma J."/>
        </authorList>
    </citation>
    <scope>NUCLEOTIDE SEQUENCE [LARGE SCALE GENOMIC DNA]</scope>
    <source>
        <strain evidence="3">CCTCC AB 2017081</strain>
    </source>
</reference>
<dbReference type="Gene3D" id="1.20.120.450">
    <property type="entry name" value="dinb family like domain"/>
    <property type="match status" value="1"/>
</dbReference>
<dbReference type="InterPro" id="IPR001478">
    <property type="entry name" value="PDZ"/>
</dbReference>
<dbReference type="RefSeq" id="WP_322474478.1">
    <property type="nucleotide sequence ID" value="NZ_JBHRZG010000024.1"/>
</dbReference>
<dbReference type="Proteomes" id="UP001595803">
    <property type="component" value="Unassembled WGS sequence"/>
</dbReference>
<feature type="domain" description="PDZ" evidence="1">
    <location>
        <begin position="173"/>
        <end position="228"/>
    </location>
</feature>
<dbReference type="InterPro" id="IPR034660">
    <property type="entry name" value="DinB/YfiT-like"/>
</dbReference>
<dbReference type="InterPro" id="IPR007061">
    <property type="entry name" value="MST-like"/>
</dbReference>
<sequence>MPDLLLSDRPGFTPMISRLVGMMDYARATTLQAVQGMSVEELDLIPPEFGNSAGMLLEHFAAVERIYQLISTDHPDPDAALEARWWPGLNLGEQGRETIRGRPLGQYLTQLREVRAETLRIFAEKDDGWLDEPLPFWGTTGNRHFMWFHVLEDEVNHRGQIRLIHKFIPRLRDRGMLGAGFDAAGPDGLGLRCTVVYPESPAAVAGLRAGDVVLAYDGQDVTGTLFDELPLAQAAGVGSTFRVQREDGPRDIRVTRVARPG</sequence>